<dbReference type="AlphaFoldDB" id="A0A409WRT8"/>
<dbReference type="InterPro" id="IPR053245">
    <property type="entry name" value="MitoProcess-Associated"/>
</dbReference>
<comment type="caution">
    <text evidence="2">The sequence shown here is derived from an EMBL/GenBank/DDBJ whole genome shotgun (WGS) entry which is preliminary data.</text>
</comment>
<dbReference type="EMBL" id="NHYD01003273">
    <property type="protein sequence ID" value="PPQ81228.1"/>
    <property type="molecule type" value="Genomic_DNA"/>
</dbReference>
<dbReference type="GO" id="GO:0034551">
    <property type="term" value="P:mitochondrial respiratory chain complex III assembly"/>
    <property type="evidence" value="ECO:0007669"/>
    <property type="project" value="TreeGrafter"/>
</dbReference>
<dbReference type="SUPFAM" id="SSF50985">
    <property type="entry name" value="RCC1/BLIP-II"/>
    <property type="match status" value="1"/>
</dbReference>
<protein>
    <submittedName>
        <fullName evidence="2">Uncharacterized protein</fullName>
    </submittedName>
</protein>
<evidence type="ECO:0000256" key="1">
    <source>
        <dbReference type="PROSITE-ProRule" id="PRU00235"/>
    </source>
</evidence>
<dbReference type="InterPro" id="IPR009091">
    <property type="entry name" value="RCC1/BLIP-II"/>
</dbReference>
<evidence type="ECO:0000313" key="2">
    <source>
        <dbReference type="EMBL" id="PPQ81228.1"/>
    </source>
</evidence>
<gene>
    <name evidence="2" type="ORF">CVT25_015752</name>
</gene>
<dbReference type="InParanoid" id="A0A409WRT8"/>
<dbReference type="PROSITE" id="PS50012">
    <property type="entry name" value="RCC1_3"/>
    <property type="match status" value="1"/>
</dbReference>
<dbReference type="Proteomes" id="UP000283269">
    <property type="component" value="Unassembled WGS sequence"/>
</dbReference>
<dbReference type="Pfam" id="PF13540">
    <property type="entry name" value="RCC1_2"/>
    <property type="match status" value="1"/>
</dbReference>
<evidence type="ECO:0000313" key="3">
    <source>
        <dbReference type="Proteomes" id="UP000283269"/>
    </source>
</evidence>
<accession>A0A409WRT8</accession>
<organism evidence="2 3">
    <name type="scientific">Psilocybe cyanescens</name>
    <dbReference type="NCBI Taxonomy" id="93625"/>
    <lineage>
        <taxon>Eukaryota</taxon>
        <taxon>Fungi</taxon>
        <taxon>Dikarya</taxon>
        <taxon>Basidiomycota</taxon>
        <taxon>Agaricomycotina</taxon>
        <taxon>Agaricomycetes</taxon>
        <taxon>Agaricomycetidae</taxon>
        <taxon>Agaricales</taxon>
        <taxon>Agaricineae</taxon>
        <taxon>Strophariaceae</taxon>
        <taxon>Psilocybe</taxon>
    </lineage>
</organism>
<reference evidence="2 3" key="1">
    <citation type="journal article" date="2018" name="Evol. Lett.">
        <title>Horizontal gene cluster transfer increased hallucinogenic mushroom diversity.</title>
        <authorList>
            <person name="Reynolds H.T."/>
            <person name="Vijayakumar V."/>
            <person name="Gluck-Thaler E."/>
            <person name="Korotkin H.B."/>
            <person name="Matheny P.B."/>
            <person name="Slot J.C."/>
        </authorList>
    </citation>
    <scope>NUCLEOTIDE SEQUENCE [LARGE SCALE GENOMIC DNA]</scope>
    <source>
        <strain evidence="2 3">2631</strain>
    </source>
</reference>
<dbReference type="PANTHER" id="PTHR47563">
    <property type="entry name" value="PROTEIN FMP25, MITOCHONDRIAL"/>
    <property type="match status" value="1"/>
</dbReference>
<proteinExistence type="predicted"/>
<sequence>MFKNVRFLKPHLHRIYTSSALQGIRGNGVAITIASTVLAGSGLWLSSSVVYNDSAAQSLNAGKPKTIAVAVEKPNDPNTLYSLVWGSNANKTLSPDLSVDAALRTPAVAHWLDGVALRDLQLHRTHAACVDARGDVYQWGSGFFGETLSGAHLPKLTLRGKLTDEKIYALSASGKVYSLSREIMDQKLLPGSPTPSSDSWWGTGWLWGEDETVDYVQLTPTEKLGWRESFISIKAGQNHLLGLTSSGRVFAHPVNKQANHYGQLGFSKFSIPDHASAVTKQEAHLHVELIPKSLKDPFVNSSRGVRIKSTTYTSQNLVNVDDKSVRFCPYFFEVPVLRGVQGAEVAAGGRTSFVRTQDGRVLGWGANEYGQIGLGANVALDTITVPTEVILWRFVPTNIRSKCLDVSAGGDLTSFTVEREGTKHTPTTIDLLMSGNGQLGGLGNNLYSTVQGNPSRVKGISGLLQSFGNVKRNKTLSFTDSDRLDRLEPIKPEEISISPSGHVLLSLNTAEESGGVGGRDLMVWGRNLDSELGNGKKASLVIPTALQNSEGERFMLMNQKAGEVKDLHGKVWKRGVKVEQRAVAGYASSIVYWKIVE</sequence>
<dbReference type="OrthoDB" id="10256179at2759"/>
<dbReference type="InterPro" id="IPR000408">
    <property type="entry name" value="Reg_chr_condens"/>
</dbReference>
<keyword evidence="3" id="KW-1185">Reference proteome</keyword>
<name>A0A409WRT8_PSICY</name>
<dbReference type="Gene3D" id="2.130.10.30">
    <property type="entry name" value="Regulator of chromosome condensation 1/beta-lactamase-inhibitor protein II"/>
    <property type="match status" value="1"/>
</dbReference>
<feature type="repeat" description="RCC1" evidence="1">
    <location>
        <begin position="359"/>
        <end position="419"/>
    </location>
</feature>
<dbReference type="STRING" id="93625.A0A409WRT8"/>
<dbReference type="GO" id="GO:0005743">
    <property type="term" value="C:mitochondrial inner membrane"/>
    <property type="evidence" value="ECO:0007669"/>
    <property type="project" value="TreeGrafter"/>
</dbReference>
<dbReference type="PANTHER" id="PTHR47563:SF1">
    <property type="entry name" value="PROTEIN FMP25, MITOCHONDRIAL"/>
    <property type="match status" value="1"/>
</dbReference>